<accession>A0A0E9XMA6</accession>
<proteinExistence type="predicted"/>
<dbReference type="EMBL" id="GBXM01005011">
    <property type="protein sequence ID" value="JAI03567.1"/>
    <property type="molecule type" value="Transcribed_RNA"/>
</dbReference>
<evidence type="ECO:0000313" key="1">
    <source>
        <dbReference type="EMBL" id="JAI03567.1"/>
    </source>
</evidence>
<organism evidence="1">
    <name type="scientific">Anguilla anguilla</name>
    <name type="common">European freshwater eel</name>
    <name type="synonym">Muraena anguilla</name>
    <dbReference type="NCBI Taxonomy" id="7936"/>
    <lineage>
        <taxon>Eukaryota</taxon>
        <taxon>Metazoa</taxon>
        <taxon>Chordata</taxon>
        <taxon>Craniata</taxon>
        <taxon>Vertebrata</taxon>
        <taxon>Euteleostomi</taxon>
        <taxon>Actinopterygii</taxon>
        <taxon>Neopterygii</taxon>
        <taxon>Teleostei</taxon>
        <taxon>Anguilliformes</taxon>
        <taxon>Anguillidae</taxon>
        <taxon>Anguilla</taxon>
    </lineage>
</organism>
<protein>
    <submittedName>
        <fullName evidence="1">Uncharacterized protein</fullName>
    </submittedName>
</protein>
<reference evidence="1" key="1">
    <citation type="submission" date="2014-11" db="EMBL/GenBank/DDBJ databases">
        <authorList>
            <person name="Amaro Gonzalez C."/>
        </authorList>
    </citation>
    <scope>NUCLEOTIDE SEQUENCE</scope>
</reference>
<name>A0A0E9XMA6_ANGAN</name>
<sequence>MKLVVVKKF</sequence>
<reference evidence="1" key="2">
    <citation type="journal article" date="2015" name="Fish Shellfish Immunol.">
        <title>Early steps in the European eel (Anguilla anguilla)-Vibrio vulnificus interaction in the gills: Role of the RtxA13 toxin.</title>
        <authorList>
            <person name="Callol A."/>
            <person name="Pajuelo D."/>
            <person name="Ebbesson L."/>
            <person name="Teles M."/>
            <person name="MacKenzie S."/>
            <person name="Amaro C."/>
        </authorList>
    </citation>
    <scope>NUCLEOTIDE SEQUENCE</scope>
</reference>